<accession>A0AB35HBV6</accession>
<dbReference type="PANTHER" id="PTHR35810:SF1">
    <property type="entry name" value="CYTOPLASMIC PROTEIN"/>
    <property type="match status" value="1"/>
</dbReference>
<sequence>MFFFFPDGIAPQGNVIVYQSDNENITTNVLFKDDTFWMSQKDISNLFNVGVPAISKHLNNIFRDGELNENSVISKMETTASDGKTYAVTFYNLDAIIAVGYRINSKEATKFRIWATNTLREYIVKGFVLNDDMLKNGRQFGKDYFDELLARIKEIRASERRFYQKITDIFAQCSFDYDKDSIEAKQFYATVQNKLHWAITNKTAAEIIAERADHNKPHMGLATWKTAPDGKIISTDVVIAKNYLLQEELSELNNIVSMFLDYAENQARRQNLMSMDDWAYRLDSFLQFNEYDILSNAGKISKKVADNLAKEEFKKYRIIQDREFKSDFDKLATSAMKKK</sequence>
<dbReference type="RefSeq" id="WP_227283143.1">
    <property type="nucleotide sequence ID" value="NZ_JAJDLA010000003.1"/>
</dbReference>
<proteinExistence type="predicted"/>
<name>A0AB35HBV6_9FIRM</name>
<evidence type="ECO:0000313" key="1">
    <source>
        <dbReference type="EMBL" id="MCB8605260.1"/>
    </source>
</evidence>
<dbReference type="InterPro" id="IPR011204">
    <property type="entry name" value="Virulence_RhuM-like"/>
</dbReference>
<dbReference type="Pfam" id="PF13310">
    <property type="entry name" value="Virulence_RhuM"/>
    <property type="match status" value="1"/>
</dbReference>
<gene>
    <name evidence="1" type="ORF">LJD63_03145</name>
</gene>
<organism evidence="1 2">
    <name type="scientific">Veillonella nakazawae</name>
    <dbReference type="NCBI Taxonomy" id="2682456"/>
    <lineage>
        <taxon>Bacteria</taxon>
        <taxon>Bacillati</taxon>
        <taxon>Bacillota</taxon>
        <taxon>Negativicutes</taxon>
        <taxon>Veillonellales</taxon>
        <taxon>Veillonellaceae</taxon>
        <taxon>Veillonella</taxon>
    </lineage>
</organism>
<dbReference type="AlphaFoldDB" id="A0AB35HBV6"/>
<comment type="caution">
    <text evidence="1">The sequence shown here is derived from an EMBL/GenBank/DDBJ whole genome shotgun (WGS) entry which is preliminary data.</text>
</comment>
<dbReference type="PANTHER" id="PTHR35810">
    <property type="entry name" value="CYTOPLASMIC PROTEIN-RELATED"/>
    <property type="match status" value="1"/>
</dbReference>
<dbReference type="EMBL" id="JAJDLA010000003">
    <property type="protein sequence ID" value="MCB8605260.1"/>
    <property type="molecule type" value="Genomic_DNA"/>
</dbReference>
<dbReference type="PIRSF" id="PIRSF015268">
    <property type="entry name" value="Virulence_RhuM"/>
    <property type="match status" value="1"/>
</dbReference>
<protein>
    <submittedName>
        <fullName evidence="1">Virulence RhuM family protein</fullName>
    </submittedName>
</protein>
<evidence type="ECO:0000313" key="2">
    <source>
        <dbReference type="Proteomes" id="UP001198010"/>
    </source>
</evidence>
<reference evidence="1" key="1">
    <citation type="submission" date="2021-10" db="EMBL/GenBank/DDBJ databases">
        <title>Collection of gut derived symbiotic bacterial strains cultured from healthy donors.</title>
        <authorList>
            <person name="Lin H."/>
            <person name="Littmann E."/>
            <person name="Kohout C."/>
            <person name="Pamer E.G."/>
        </authorList>
    </citation>
    <scope>NUCLEOTIDE SEQUENCE</scope>
    <source>
        <strain evidence="1">DFI.4.35</strain>
    </source>
</reference>
<dbReference type="Proteomes" id="UP001198010">
    <property type="component" value="Unassembled WGS sequence"/>
</dbReference>